<evidence type="ECO:0000313" key="2">
    <source>
        <dbReference type="Proteomes" id="UP000252985"/>
    </source>
</evidence>
<dbReference type="AlphaFoldDB" id="A0A345E8E5"/>
<keyword evidence="1" id="KW-0614">Plasmid</keyword>
<dbReference type="EMBL" id="CP031147">
    <property type="protein sequence ID" value="AXG08467.1"/>
    <property type="molecule type" value="Genomic_DNA"/>
</dbReference>
<geneLocation type="plasmid" evidence="2">
    <name>pcba1112-01</name>
</geneLocation>
<dbReference type="Proteomes" id="UP000252985">
    <property type="component" value="Plasmid pCBA1112-01"/>
</dbReference>
<gene>
    <name evidence="1" type="ORF">DU484_00635</name>
</gene>
<evidence type="ECO:0000313" key="1">
    <source>
        <dbReference type="EMBL" id="AXG08467.1"/>
    </source>
</evidence>
<proteinExistence type="predicted"/>
<sequence>MDIHRALTVIDQQIDWLRRDLRDSLTQDCTGYSELQRNDTVAICQIADRMWEEITNALRGPEYVDREFSGRIGITTQHVHRLYAERTLTGNVVADTILVYSLDPRLG</sequence>
<accession>A0A345E8E5</accession>
<organism evidence="1 2">
    <name type="scientific">Haloplanus rubicundus</name>
    <dbReference type="NCBI Taxonomy" id="1547898"/>
    <lineage>
        <taxon>Archaea</taxon>
        <taxon>Methanobacteriati</taxon>
        <taxon>Methanobacteriota</taxon>
        <taxon>Stenosarchaea group</taxon>
        <taxon>Halobacteria</taxon>
        <taxon>Halobacteriales</taxon>
        <taxon>Haloferacaceae</taxon>
        <taxon>Haloplanus</taxon>
    </lineage>
</organism>
<reference evidence="1 2" key="1">
    <citation type="submission" date="2018-07" db="EMBL/GenBank/DDBJ databases">
        <title>Genome sequences of Haloplanus sp. CBA1112.</title>
        <authorList>
            <person name="Kim Y.B."/>
            <person name="Roh S.W."/>
        </authorList>
    </citation>
    <scope>NUCLEOTIDE SEQUENCE [LARGE SCALE GENOMIC DNA]</scope>
    <source>
        <strain evidence="1 2">CBA1112</strain>
        <plasmid evidence="2">pcba1112-01</plasmid>
    </source>
</reference>
<protein>
    <submittedName>
        <fullName evidence="1">Uncharacterized protein</fullName>
    </submittedName>
</protein>
<dbReference type="KEGG" id="haq:DU484_00635"/>
<name>A0A345E8E5_9EURY</name>